<dbReference type="GO" id="GO:0005524">
    <property type="term" value="F:ATP binding"/>
    <property type="evidence" value="ECO:0007669"/>
    <property type="project" value="UniProtKB-UniRule"/>
</dbReference>
<evidence type="ECO:0000256" key="9">
    <source>
        <dbReference type="PROSITE-ProRule" id="PRU10141"/>
    </source>
</evidence>
<dbReference type="InterPro" id="IPR000719">
    <property type="entry name" value="Prot_kinase_dom"/>
</dbReference>
<proteinExistence type="inferred from homology"/>
<evidence type="ECO:0000256" key="1">
    <source>
        <dbReference type="ARBA" id="ARBA00022527"/>
    </source>
</evidence>
<dbReference type="GO" id="GO:0004674">
    <property type="term" value="F:protein serine/threonine kinase activity"/>
    <property type="evidence" value="ECO:0007669"/>
    <property type="project" value="UniProtKB-KW"/>
</dbReference>
<keyword evidence="1 10" id="KW-0723">Serine/threonine-protein kinase</keyword>
<keyword evidence="3 7" id="KW-0547">Nucleotide-binding</keyword>
<evidence type="ECO:0000256" key="2">
    <source>
        <dbReference type="ARBA" id="ARBA00022679"/>
    </source>
</evidence>
<keyword evidence="4 13" id="KW-0418">Kinase</keyword>
<dbReference type="SMART" id="SM00220">
    <property type="entry name" value="S_TKc"/>
    <property type="match status" value="1"/>
</dbReference>
<feature type="cross-link" description="Glycyl lysine isopeptide (Lys-Gly) (interchain with G-Cter in SUMO2)" evidence="8">
    <location>
        <position position="124"/>
    </location>
</feature>
<keyword evidence="2" id="KW-0808">Transferase</keyword>
<evidence type="ECO:0000256" key="11">
    <source>
        <dbReference type="SAM" id="MobiDB-lite"/>
    </source>
</evidence>
<feature type="binding site" evidence="7">
    <location>
        <begin position="76"/>
        <end position="78"/>
    </location>
    <ligand>
        <name>ATP</name>
        <dbReference type="ChEBI" id="CHEBI:30616"/>
    </ligand>
</feature>
<feature type="region of interest" description="Disordered" evidence="11">
    <location>
        <begin position="277"/>
        <end position="304"/>
    </location>
</feature>
<accession>A0A4P9YX98</accession>
<feature type="binding site" evidence="7 9">
    <location>
        <position position="35"/>
    </location>
    <ligand>
        <name>ATP</name>
        <dbReference type="ChEBI" id="CHEBI:30616"/>
    </ligand>
</feature>
<feature type="binding site" evidence="7">
    <location>
        <begin position="126"/>
        <end position="127"/>
    </location>
    <ligand>
        <name>ATP</name>
        <dbReference type="ChEBI" id="CHEBI:30616"/>
    </ligand>
</feature>
<dbReference type="OrthoDB" id="10252171at2759"/>
<dbReference type="PROSITE" id="PS50011">
    <property type="entry name" value="PROTEIN_KINASE_DOM"/>
    <property type="match status" value="1"/>
</dbReference>
<name>A0A4P9YX98_9FUNG</name>
<protein>
    <submittedName>
        <fullName evidence="13">Kinase-like domain-containing protein</fullName>
    </submittedName>
</protein>
<evidence type="ECO:0000256" key="3">
    <source>
        <dbReference type="ARBA" id="ARBA00022741"/>
    </source>
</evidence>
<dbReference type="InterPro" id="IPR008271">
    <property type="entry name" value="Ser/Thr_kinase_AS"/>
</dbReference>
<evidence type="ECO:0000256" key="5">
    <source>
        <dbReference type="ARBA" id="ARBA00022840"/>
    </source>
</evidence>
<feature type="binding site" evidence="7">
    <location>
        <position position="142"/>
    </location>
    <ligand>
        <name>ATP</name>
        <dbReference type="ChEBI" id="CHEBI:30616"/>
    </ligand>
</feature>
<comment type="similarity">
    <text evidence="10">Belongs to the protein kinase superfamily.</text>
</comment>
<dbReference type="InterPro" id="IPR011009">
    <property type="entry name" value="Kinase-like_dom_sf"/>
</dbReference>
<evidence type="ECO:0000256" key="7">
    <source>
        <dbReference type="PIRSR" id="PIRSR630616-2"/>
    </source>
</evidence>
<gene>
    <name evidence="13" type="ORF">SYNPS1DRAFT_29707</name>
</gene>
<dbReference type="Pfam" id="PF00069">
    <property type="entry name" value="Pkinase"/>
    <property type="match status" value="1"/>
</dbReference>
<dbReference type="EMBL" id="KZ990173">
    <property type="protein sequence ID" value="RKP24528.1"/>
    <property type="molecule type" value="Genomic_DNA"/>
</dbReference>
<dbReference type="InterPro" id="IPR030616">
    <property type="entry name" value="Aur-like"/>
</dbReference>
<evidence type="ECO:0000256" key="4">
    <source>
        <dbReference type="ARBA" id="ARBA00022777"/>
    </source>
</evidence>
<evidence type="ECO:0000313" key="14">
    <source>
        <dbReference type="Proteomes" id="UP000278143"/>
    </source>
</evidence>
<dbReference type="PROSITE" id="PS00107">
    <property type="entry name" value="PROTEIN_KINASE_ATP"/>
    <property type="match status" value="1"/>
</dbReference>
<dbReference type="Proteomes" id="UP000278143">
    <property type="component" value="Unassembled WGS sequence"/>
</dbReference>
<evidence type="ECO:0000256" key="6">
    <source>
        <dbReference type="PIRSR" id="PIRSR630616-1"/>
    </source>
</evidence>
<dbReference type="PROSITE" id="PS00108">
    <property type="entry name" value="PROTEIN_KINASE_ST"/>
    <property type="match status" value="1"/>
</dbReference>
<dbReference type="AlphaFoldDB" id="A0A4P9YX98"/>
<reference evidence="14" key="1">
    <citation type="journal article" date="2018" name="Nat. Microbiol.">
        <title>Leveraging single-cell genomics to expand the fungal tree of life.</title>
        <authorList>
            <person name="Ahrendt S.R."/>
            <person name="Quandt C.A."/>
            <person name="Ciobanu D."/>
            <person name="Clum A."/>
            <person name="Salamov A."/>
            <person name="Andreopoulos B."/>
            <person name="Cheng J.F."/>
            <person name="Woyke T."/>
            <person name="Pelin A."/>
            <person name="Henrissat B."/>
            <person name="Reynolds N.K."/>
            <person name="Benny G.L."/>
            <person name="Smith M.E."/>
            <person name="James T.Y."/>
            <person name="Grigoriev I.V."/>
        </authorList>
    </citation>
    <scope>NUCLEOTIDE SEQUENCE [LARGE SCALE GENOMIC DNA]</scope>
    <source>
        <strain evidence="14">Benny S71-1</strain>
    </source>
</reference>
<evidence type="ECO:0000256" key="8">
    <source>
        <dbReference type="PIRSR" id="PIRSR630616-3"/>
    </source>
</evidence>
<feature type="domain" description="Protein kinase" evidence="12">
    <location>
        <begin position="6"/>
        <end position="275"/>
    </location>
</feature>
<evidence type="ECO:0000259" key="12">
    <source>
        <dbReference type="PROSITE" id="PS50011"/>
    </source>
</evidence>
<evidence type="ECO:0000256" key="10">
    <source>
        <dbReference type="RuleBase" id="RU000304"/>
    </source>
</evidence>
<feature type="active site" description="Proton acceptor" evidence="6">
    <location>
        <position position="122"/>
    </location>
</feature>
<evidence type="ECO:0000313" key="13">
    <source>
        <dbReference type="EMBL" id="RKP24528.1"/>
    </source>
</evidence>
<keyword evidence="14" id="KW-1185">Reference proteome</keyword>
<organism evidence="13 14">
    <name type="scientific">Syncephalis pseudoplumigaleata</name>
    <dbReference type="NCBI Taxonomy" id="1712513"/>
    <lineage>
        <taxon>Eukaryota</taxon>
        <taxon>Fungi</taxon>
        <taxon>Fungi incertae sedis</taxon>
        <taxon>Zoopagomycota</taxon>
        <taxon>Zoopagomycotina</taxon>
        <taxon>Zoopagomycetes</taxon>
        <taxon>Zoopagales</taxon>
        <taxon>Piptocephalidaceae</taxon>
        <taxon>Syncephalis</taxon>
    </lineage>
</organism>
<dbReference type="PANTHER" id="PTHR24350">
    <property type="entry name" value="SERINE/THREONINE-PROTEIN KINASE IAL-RELATED"/>
    <property type="match status" value="1"/>
</dbReference>
<dbReference type="InterPro" id="IPR017441">
    <property type="entry name" value="Protein_kinase_ATP_BS"/>
</dbReference>
<dbReference type="Gene3D" id="1.10.510.10">
    <property type="entry name" value="Transferase(Phosphotransferase) domain 1"/>
    <property type="match status" value="1"/>
</dbReference>
<dbReference type="SUPFAM" id="SSF56112">
    <property type="entry name" value="Protein kinase-like (PK-like)"/>
    <property type="match status" value="1"/>
</dbReference>
<sequence length="304" mass="33243">MEEGDYTAIQMIGKGAFGEVYKGVINKTGQIVAIKMIKRGDTMKEWHVMAKLAGHQHILRAIALVEAPKHVAYVLEFAKGGDLFSYAENKGFEVPEADVRIITRQIVAALLHINACGVAHLDLKLENVLFQDKDHSHILLADFGAAEVLGESSAPVTRPVGTPHYMAPEVLCCCRGVEDVADEDVSRGFGMLADNWSLGVLVYVLLYGCFPFTAAEQAQNANGLFQEILKTRSPFAKTTKQSRCSKEARDFIDRLLQINPARRMTLAEAREHPWLEGAQAGKHGLDDSAAESSSAQGGKRPRLG</sequence>
<keyword evidence="5 7" id="KW-0067">ATP-binding</keyword>